<name>A0A9W8IQD6_9FUNG</name>
<dbReference type="NCBIfam" id="TIGR01090">
    <property type="entry name" value="apt"/>
    <property type="match status" value="1"/>
</dbReference>
<sequence length="298" mass="32417">MPYTIEQVKALVREFPDFPSKGILFRDIFPIFRHPEAVECLVDHFVERIKALGQQVDVVVGLDARGFLFGPLIAIKLGVAFAPVRKRGKLPGEVVSVTYMKEYGPDVFEMQADALAAGQNVVIIDDLLATGGSCKAAEDLVAQLKGNVLLSAFVISLVGLEGDKKLKAPDMTLTHGMPDGGGSATLRPDYMHRFRPTVAKPIITEILRSTLGNAKYQAEGMVELSTGIGEKIVERLVAEPGLERYKFVANVSIFQNNGQGARMCIGATWDPESDAAVQETFTNESIRCVAVVLAVYVY</sequence>
<evidence type="ECO:0000259" key="11">
    <source>
        <dbReference type="Pfam" id="PF00156"/>
    </source>
</evidence>
<dbReference type="Gene3D" id="3.30.1140.40">
    <property type="entry name" value="Tctex-1"/>
    <property type="match status" value="1"/>
</dbReference>
<dbReference type="PANTHER" id="PTHR32315">
    <property type="entry name" value="ADENINE PHOSPHORIBOSYLTRANSFERASE"/>
    <property type="match status" value="1"/>
</dbReference>
<protein>
    <recommendedName>
        <fullName evidence="6">adenine phosphoribosyltransferase</fullName>
        <ecNumber evidence="6">2.4.2.7</ecNumber>
    </recommendedName>
</protein>
<dbReference type="InterPro" id="IPR050054">
    <property type="entry name" value="UPRTase/APRTase"/>
</dbReference>
<dbReference type="InterPro" id="IPR029057">
    <property type="entry name" value="PRTase-like"/>
</dbReference>
<comment type="pathway">
    <text evidence="4">Purine metabolism; AMP biosynthesis via salvage pathway; AMP from adenine: step 1/1.</text>
</comment>
<dbReference type="GO" id="GO:0006168">
    <property type="term" value="P:adenine salvage"/>
    <property type="evidence" value="ECO:0007669"/>
    <property type="project" value="InterPro"/>
</dbReference>
<dbReference type="EC" id="2.4.2.7" evidence="6"/>
<dbReference type="Gene3D" id="3.40.50.2020">
    <property type="match status" value="1"/>
</dbReference>
<evidence type="ECO:0000256" key="9">
    <source>
        <dbReference type="ARBA" id="ARBA00022679"/>
    </source>
</evidence>
<evidence type="ECO:0000313" key="13">
    <source>
        <dbReference type="Proteomes" id="UP001140074"/>
    </source>
</evidence>
<comment type="similarity">
    <text evidence="5">Belongs to the purine/pyrimidine phosphoribosyltransferase family.</text>
</comment>
<comment type="catalytic activity">
    <reaction evidence="1">
        <text>AMP + diphosphate = 5-phospho-alpha-D-ribose 1-diphosphate + adenine</text>
        <dbReference type="Rhea" id="RHEA:16609"/>
        <dbReference type="ChEBI" id="CHEBI:16708"/>
        <dbReference type="ChEBI" id="CHEBI:33019"/>
        <dbReference type="ChEBI" id="CHEBI:58017"/>
        <dbReference type="ChEBI" id="CHEBI:456215"/>
        <dbReference type="EC" id="2.4.2.7"/>
    </reaction>
</comment>
<evidence type="ECO:0000256" key="7">
    <source>
        <dbReference type="ARBA" id="ARBA00022490"/>
    </source>
</evidence>
<dbReference type="PANTHER" id="PTHR32315:SF3">
    <property type="entry name" value="ADENINE PHOSPHORIBOSYLTRANSFERASE"/>
    <property type="match status" value="1"/>
</dbReference>
<comment type="function">
    <text evidence="2">Catalyzes a salvage reaction resulting in the formation of AMP, that is energically less costly than de novo synthesis.</text>
</comment>
<dbReference type="CDD" id="cd06223">
    <property type="entry name" value="PRTases_typeI"/>
    <property type="match status" value="1"/>
</dbReference>
<reference evidence="12" key="1">
    <citation type="submission" date="2022-07" db="EMBL/GenBank/DDBJ databases">
        <title>Phylogenomic reconstructions and comparative analyses of Kickxellomycotina fungi.</title>
        <authorList>
            <person name="Reynolds N.K."/>
            <person name="Stajich J.E."/>
            <person name="Barry K."/>
            <person name="Grigoriev I.V."/>
            <person name="Crous P."/>
            <person name="Smith M.E."/>
        </authorList>
    </citation>
    <scope>NUCLEOTIDE SEQUENCE</scope>
    <source>
        <strain evidence="12">RSA 476</strain>
    </source>
</reference>
<evidence type="ECO:0000256" key="1">
    <source>
        <dbReference type="ARBA" id="ARBA00000868"/>
    </source>
</evidence>
<dbReference type="GO" id="GO:0003999">
    <property type="term" value="F:adenine phosphoribosyltransferase activity"/>
    <property type="evidence" value="ECO:0007669"/>
    <property type="project" value="UniProtKB-EC"/>
</dbReference>
<dbReference type="GO" id="GO:0005737">
    <property type="term" value="C:cytoplasm"/>
    <property type="evidence" value="ECO:0007669"/>
    <property type="project" value="UniProtKB-SubCell"/>
</dbReference>
<keyword evidence="10" id="KW-0660">Purine salvage</keyword>
<evidence type="ECO:0000256" key="2">
    <source>
        <dbReference type="ARBA" id="ARBA00003968"/>
    </source>
</evidence>
<dbReference type="NCBIfam" id="NF002636">
    <property type="entry name" value="PRK02304.1-5"/>
    <property type="match status" value="1"/>
</dbReference>
<organism evidence="12 13">
    <name type="scientific">Coemansia aciculifera</name>
    <dbReference type="NCBI Taxonomy" id="417176"/>
    <lineage>
        <taxon>Eukaryota</taxon>
        <taxon>Fungi</taxon>
        <taxon>Fungi incertae sedis</taxon>
        <taxon>Zoopagomycota</taxon>
        <taxon>Kickxellomycotina</taxon>
        <taxon>Kickxellomycetes</taxon>
        <taxon>Kickxellales</taxon>
        <taxon>Kickxellaceae</taxon>
        <taxon>Coemansia</taxon>
    </lineage>
</organism>
<dbReference type="AlphaFoldDB" id="A0A9W8IQD6"/>
<comment type="caution">
    <text evidence="12">The sequence shown here is derived from an EMBL/GenBank/DDBJ whole genome shotgun (WGS) entry which is preliminary data.</text>
</comment>
<keyword evidence="13" id="KW-1185">Reference proteome</keyword>
<dbReference type="Proteomes" id="UP001140074">
    <property type="component" value="Unassembled WGS sequence"/>
</dbReference>
<dbReference type="GO" id="GO:0016208">
    <property type="term" value="F:AMP binding"/>
    <property type="evidence" value="ECO:0007669"/>
    <property type="project" value="TreeGrafter"/>
</dbReference>
<dbReference type="HAMAP" id="MF_00004">
    <property type="entry name" value="Aden_phosphoribosyltr"/>
    <property type="match status" value="1"/>
</dbReference>
<keyword evidence="8 12" id="KW-0328">Glycosyltransferase</keyword>
<dbReference type="CDD" id="cd21459">
    <property type="entry name" value="DLC-like_TCTEX1D2"/>
    <property type="match status" value="1"/>
</dbReference>
<dbReference type="FunFam" id="3.40.50.2020:FF:000021">
    <property type="entry name" value="Adenine phosphoribosyltransferase"/>
    <property type="match status" value="1"/>
</dbReference>
<evidence type="ECO:0000313" key="12">
    <source>
        <dbReference type="EMBL" id="KAJ2863086.1"/>
    </source>
</evidence>
<dbReference type="Pfam" id="PF03645">
    <property type="entry name" value="Tctex-1"/>
    <property type="match status" value="1"/>
</dbReference>
<dbReference type="GO" id="GO:0006166">
    <property type="term" value="P:purine ribonucleoside salvage"/>
    <property type="evidence" value="ECO:0007669"/>
    <property type="project" value="UniProtKB-KW"/>
</dbReference>
<evidence type="ECO:0000256" key="5">
    <source>
        <dbReference type="ARBA" id="ARBA00008391"/>
    </source>
</evidence>
<evidence type="ECO:0000256" key="4">
    <source>
        <dbReference type="ARBA" id="ARBA00004659"/>
    </source>
</evidence>
<dbReference type="GO" id="GO:0002055">
    <property type="term" value="F:adenine binding"/>
    <property type="evidence" value="ECO:0007669"/>
    <property type="project" value="TreeGrafter"/>
</dbReference>
<proteinExistence type="inferred from homology"/>
<keyword evidence="7" id="KW-0963">Cytoplasm</keyword>
<evidence type="ECO:0000256" key="8">
    <source>
        <dbReference type="ARBA" id="ARBA00022676"/>
    </source>
</evidence>
<dbReference type="Pfam" id="PF00156">
    <property type="entry name" value="Pribosyltran"/>
    <property type="match status" value="1"/>
</dbReference>
<dbReference type="InterPro" id="IPR000836">
    <property type="entry name" value="PRTase_dom"/>
</dbReference>
<feature type="domain" description="Phosphoribosyltransferase" evidence="11">
    <location>
        <begin position="42"/>
        <end position="154"/>
    </location>
</feature>
<keyword evidence="9 12" id="KW-0808">Transferase</keyword>
<dbReference type="InterPro" id="IPR005334">
    <property type="entry name" value="Tctex-1-like"/>
</dbReference>
<dbReference type="InterPro" id="IPR038586">
    <property type="entry name" value="Tctex-1-like_sf"/>
</dbReference>
<dbReference type="NCBIfam" id="NF002634">
    <property type="entry name" value="PRK02304.1-3"/>
    <property type="match status" value="1"/>
</dbReference>
<comment type="subcellular location">
    <subcellularLocation>
        <location evidence="3">Cytoplasm</location>
    </subcellularLocation>
</comment>
<evidence type="ECO:0000256" key="10">
    <source>
        <dbReference type="ARBA" id="ARBA00022726"/>
    </source>
</evidence>
<dbReference type="SUPFAM" id="SSF53271">
    <property type="entry name" value="PRTase-like"/>
    <property type="match status" value="1"/>
</dbReference>
<accession>A0A9W8IQD6</accession>
<dbReference type="GO" id="GO:0044209">
    <property type="term" value="P:AMP salvage"/>
    <property type="evidence" value="ECO:0007669"/>
    <property type="project" value="TreeGrafter"/>
</dbReference>
<dbReference type="EMBL" id="JANBUY010000137">
    <property type="protein sequence ID" value="KAJ2863086.1"/>
    <property type="molecule type" value="Genomic_DNA"/>
</dbReference>
<evidence type="ECO:0000256" key="6">
    <source>
        <dbReference type="ARBA" id="ARBA00011893"/>
    </source>
</evidence>
<dbReference type="InterPro" id="IPR005764">
    <property type="entry name" value="Ade_phspho_trans"/>
</dbReference>
<gene>
    <name evidence="12" type="primary">APT1</name>
    <name evidence="12" type="ORF">GGH94_003829</name>
</gene>
<evidence type="ECO:0000256" key="3">
    <source>
        <dbReference type="ARBA" id="ARBA00004496"/>
    </source>
</evidence>